<dbReference type="InterPro" id="IPR001254">
    <property type="entry name" value="Trypsin_dom"/>
</dbReference>
<dbReference type="InterPro" id="IPR009003">
    <property type="entry name" value="Peptidase_S1_PA"/>
</dbReference>
<evidence type="ECO:0000313" key="4">
    <source>
        <dbReference type="EMBL" id="TMO78725.1"/>
    </source>
</evidence>
<dbReference type="PROSITE" id="PS50240">
    <property type="entry name" value="TRYPSIN_DOM"/>
    <property type="match status" value="1"/>
</dbReference>
<dbReference type="PRINTS" id="PR00722">
    <property type="entry name" value="CHYMOTRYPSIN"/>
</dbReference>
<dbReference type="Gene3D" id="2.40.10.10">
    <property type="entry name" value="Trypsin-like serine proteases"/>
    <property type="match status" value="1"/>
</dbReference>
<dbReference type="OrthoDB" id="267336at2"/>
<keyword evidence="3" id="KW-0645">Protease</keyword>
<feature type="domain" description="Peptidase S1" evidence="2">
    <location>
        <begin position="24"/>
        <end position="249"/>
    </location>
</feature>
<dbReference type="EMBL" id="PNBW01000008">
    <property type="protein sequence ID" value="TMO78725.1"/>
    <property type="molecule type" value="Genomic_DNA"/>
</dbReference>
<proteinExistence type="predicted"/>
<sequence>MNMTLGKSLISLTMALVTFQANSIVIRHDVEDSKYQASIKDFPPLATLYKIGVHGTLIDPSWVVTAGHGIFCVENGDTIKVENQFAEVETRYTHSGYLNGDENDIALIKLKAPITNIEPAKLYRSSDEATQNIWFIGSGATGTGLTGQTDPAVSGNKGLLRKAENKIEKTSQKELFFVFDKGDKALPLEGVSGNADSGGPAYKVIDGQYYVYGVSSRVDSPTLNVGEYGVTEIYSRISYHASWIDKVVAGDRAFIKNYTTQYHFAQGNIKDNLPAVCNKIGFES</sequence>
<reference evidence="3" key="3">
    <citation type="submission" date="2019-09" db="EMBL/GenBank/DDBJ databases">
        <title>Co-occurence of chitin degradation, pigmentation and bioactivity in marine Pseudoalteromonas.</title>
        <authorList>
            <person name="Sonnenschein E.C."/>
            <person name="Bech P.K."/>
        </authorList>
    </citation>
    <scope>NUCLEOTIDE SEQUENCE</scope>
    <source>
        <strain evidence="3">S3790</strain>
        <strain evidence="4 5">S3895</strain>
    </source>
</reference>
<reference evidence="6" key="2">
    <citation type="submission" date="2019-06" db="EMBL/GenBank/DDBJ databases">
        <title>Co-occurence of chitin degradation, pigmentation and bioactivity in marine Pseudoalteromonas.</title>
        <authorList>
            <person name="Sonnenschein E.C."/>
            <person name="Bech P.K."/>
        </authorList>
    </citation>
    <scope>NUCLEOTIDE SEQUENCE [LARGE SCALE GENOMIC DNA]</scope>
    <source>
        <strain evidence="6">S3790</strain>
    </source>
</reference>
<evidence type="ECO:0000313" key="5">
    <source>
        <dbReference type="Proteomes" id="UP000307164"/>
    </source>
</evidence>
<evidence type="ECO:0000259" key="2">
    <source>
        <dbReference type="PROSITE" id="PS50240"/>
    </source>
</evidence>
<dbReference type="SMART" id="SM00020">
    <property type="entry name" value="Tryp_SPc"/>
    <property type="match status" value="1"/>
</dbReference>
<dbReference type="InterPro" id="IPR001314">
    <property type="entry name" value="Peptidase_S1A"/>
</dbReference>
<dbReference type="GO" id="GO:0006508">
    <property type="term" value="P:proteolysis"/>
    <property type="evidence" value="ECO:0007669"/>
    <property type="project" value="UniProtKB-KW"/>
</dbReference>
<name>A0A5S3V6A0_9GAMM</name>
<dbReference type="Proteomes" id="UP000307164">
    <property type="component" value="Unassembled WGS sequence"/>
</dbReference>
<accession>A0A5S3V6A0</accession>
<keyword evidence="5" id="KW-1185">Reference proteome</keyword>
<evidence type="ECO:0000256" key="1">
    <source>
        <dbReference type="ARBA" id="ARBA00023157"/>
    </source>
</evidence>
<dbReference type="SUPFAM" id="SSF50494">
    <property type="entry name" value="Trypsin-like serine proteases"/>
    <property type="match status" value="1"/>
</dbReference>
<dbReference type="GO" id="GO:0004252">
    <property type="term" value="F:serine-type endopeptidase activity"/>
    <property type="evidence" value="ECO:0007669"/>
    <property type="project" value="InterPro"/>
</dbReference>
<dbReference type="Pfam" id="PF00089">
    <property type="entry name" value="Trypsin"/>
    <property type="match status" value="1"/>
</dbReference>
<dbReference type="EMBL" id="PNBX01000066">
    <property type="protein sequence ID" value="TMO66834.1"/>
    <property type="molecule type" value="Genomic_DNA"/>
</dbReference>
<protein>
    <submittedName>
        <fullName evidence="3">Serine protease</fullName>
    </submittedName>
</protein>
<reference evidence="5 6" key="1">
    <citation type="submission" date="2018-01" db="EMBL/GenBank/DDBJ databases">
        <authorList>
            <person name="Paulsen S."/>
            <person name="Gram L.K."/>
        </authorList>
    </citation>
    <scope>NUCLEOTIDE SEQUENCE [LARGE SCALE GENOMIC DNA]</scope>
    <source>
        <strain evidence="3 6">S3790</strain>
        <strain evidence="4 5">S3895</strain>
    </source>
</reference>
<dbReference type="PANTHER" id="PTHR24250">
    <property type="entry name" value="CHYMOTRYPSIN-RELATED"/>
    <property type="match status" value="1"/>
</dbReference>
<evidence type="ECO:0000313" key="6">
    <source>
        <dbReference type="Proteomes" id="UP000307217"/>
    </source>
</evidence>
<dbReference type="Proteomes" id="UP000307217">
    <property type="component" value="Unassembled WGS sequence"/>
</dbReference>
<keyword evidence="3" id="KW-0378">Hydrolase</keyword>
<organism evidence="3 6">
    <name type="scientific">Pseudoalteromonas aurantia</name>
    <dbReference type="NCBI Taxonomy" id="43654"/>
    <lineage>
        <taxon>Bacteria</taxon>
        <taxon>Pseudomonadati</taxon>
        <taxon>Pseudomonadota</taxon>
        <taxon>Gammaproteobacteria</taxon>
        <taxon>Alteromonadales</taxon>
        <taxon>Pseudoalteromonadaceae</taxon>
        <taxon>Pseudoalteromonas</taxon>
    </lineage>
</organism>
<comment type="caution">
    <text evidence="3">The sequence shown here is derived from an EMBL/GenBank/DDBJ whole genome shotgun (WGS) entry which is preliminary data.</text>
</comment>
<dbReference type="InterPro" id="IPR043504">
    <property type="entry name" value="Peptidase_S1_PA_chymotrypsin"/>
</dbReference>
<gene>
    <name evidence="3" type="ORF">CWC19_15205</name>
    <name evidence="4" type="ORF">CWC20_01190</name>
</gene>
<dbReference type="AlphaFoldDB" id="A0A5S3V6A0"/>
<evidence type="ECO:0000313" key="3">
    <source>
        <dbReference type="EMBL" id="TMO66834.1"/>
    </source>
</evidence>
<keyword evidence="1" id="KW-1015">Disulfide bond</keyword>